<dbReference type="Gene3D" id="2.70.70.10">
    <property type="entry name" value="Glucose Permease (Domain IIA)"/>
    <property type="match status" value="1"/>
</dbReference>
<dbReference type="GO" id="GO:0004222">
    <property type="term" value="F:metalloendopeptidase activity"/>
    <property type="evidence" value="ECO:0007669"/>
    <property type="project" value="TreeGrafter"/>
</dbReference>
<keyword evidence="2" id="KW-0175">Coiled coil</keyword>
<evidence type="ECO:0000259" key="4">
    <source>
        <dbReference type="Pfam" id="PF01551"/>
    </source>
</evidence>
<evidence type="ECO:0000313" key="6">
    <source>
        <dbReference type="EMBL" id="HFK24462.1"/>
    </source>
</evidence>
<dbReference type="PANTHER" id="PTHR21666">
    <property type="entry name" value="PEPTIDASE-RELATED"/>
    <property type="match status" value="1"/>
</dbReference>
<name>A0A7C3NES6_UNCW3</name>
<gene>
    <name evidence="6" type="ORF">ENS15_07445</name>
</gene>
<reference evidence="6" key="1">
    <citation type="journal article" date="2020" name="mSystems">
        <title>Genome- and Community-Level Interaction Insights into Carbon Utilization and Element Cycling Functions of Hydrothermarchaeota in Hydrothermal Sediment.</title>
        <authorList>
            <person name="Zhou Z."/>
            <person name="Liu Y."/>
            <person name="Xu W."/>
            <person name="Pan J."/>
            <person name="Luo Z.H."/>
            <person name="Li M."/>
        </authorList>
    </citation>
    <scope>NUCLEOTIDE SEQUENCE [LARGE SCALE GENOMIC DNA]</scope>
    <source>
        <strain evidence="6">SpSt-464</strain>
    </source>
</reference>
<sequence length="402" mass="46486">MLKRKISLKVSLKKVVFSLIFFSLIFCNLFADDDIDNKINENEKKLNDLKKQLNQIKVKKDSLKVEETKTLFSLNKMDEEIYLTNLLIKQLETKDKLLSLKIDTTEKELIKIQSELNDRRARLKTRVVNIYKKGKIHTFEVVFTSKSFADLAKRIRYLLLLAKQDKKLYDKVKKLQLSYQTKLKEYNQSKEQLLLVKSEVEKEKIELQSKMEQKKQFLKGLQSEQKKQSDIEKELIKSQESLQYLINKLRIAQKKIDKKRDVSEGKHYFDLNKGKVIWPASGKLISSFGSVMHPKYGTKTINNGIDIKVNIGDPIYAVYDGDIIYADKFLGYGNVIMIDHGNGYYTLYAHLSEIDVVLNQPILTGEVIGKGGDTGSLEGPVLHFEIRKDGKPVNPLNYLKKK</sequence>
<proteinExistence type="predicted"/>
<evidence type="ECO:0000256" key="3">
    <source>
        <dbReference type="SAM" id="SignalP"/>
    </source>
</evidence>
<dbReference type="InterPro" id="IPR050570">
    <property type="entry name" value="Cell_wall_metabolism_enzyme"/>
</dbReference>
<protein>
    <submittedName>
        <fullName evidence="6">Uncharacterized protein</fullName>
    </submittedName>
</protein>
<dbReference type="PANTHER" id="PTHR21666:SF289">
    <property type="entry name" value="L-ALA--D-GLU ENDOPEPTIDASE"/>
    <property type="match status" value="1"/>
</dbReference>
<dbReference type="SUPFAM" id="SSF51261">
    <property type="entry name" value="Duplicated hybrid motif"/>
    <property type="match status" value="1"/>
</dbReference>
<evidence type="ECO:0000256" key="1">
    <source>
        <dbReference type="ARBA" id="ARBA00022729"/>
    </source>
</evidence>
<keyword evidence="1 3" id="KW-0732">Signal</keyword>
<feature type="coiled-coil region" evidence="2">
    <location>
        <begin position="32"/>
        <end position="108"/>
    </location>
</feature>
<dbReference type="Pfam" id="PF24568">
    <property type="entry name" value="CC_PcsB"/>
    <property type="match status" value="1"/>
</dbReference>
<accession>A0A7C3NES6</accession>
<evidence type="ECO:0000256" key="2">
    <source>
        <dbReference type="SAM" id="Coils"/>
    </source>
</evidence>
<feature type="domain" description="Peptidoglycan hydrolase PcsB coiled-coil" evidence="5">
    <location>
        <begin position="111"/>
        <end position="174"/>
    </location>
</feature>
<dbReference type="Gene3D" id="6.10.250.3150">
    <property type="match status" value="1"/>
</dbReference>
<feature type="chain" id="PRO_5028408239" evidence="3">
    <location>
        <begin position="32"/>
        <end position="402"/>
    </location>
</feature>
<feature type="coiled-coil region" evidence="2">
    <location>
        <begin position="183"/>
        <end position="210"/>
    </location>
</feature>
<dbReference type="EMBL" id="DSTT01000006">
    <property type="protein sequence ID" value="HFK24462.1"/>
    <property type="molecule type" value="Genomic_DNA"/>
</dbReference>
<dbReference type="InterPro" id="IPR011055">
    <property type="entry name" value="Dup_hybrid_motif"/>
</dbReference>
<dbReference type="InterPro" id="IPR016047">
    <property type="entry name" value="M23ase_b-sheet_dom"/>
</dbReference>
<feature type="signal peptide" evidence="3">
    <location>
        <begin position="1"/>
        <end position="31"/>
    </location>
</feature>
<dbReference type="AlphaFoldDB" id="A0A7C3NES6"/>
<feature type="domain" description="M23ase beta-sheet core" evidence="4">
    <location>
        <begin position="301"/>
        <end position="395"/>
    </location>
</feature>
<evidence type="ECO:0000259" key="5">
    <source>
        <dbReference type="Pfam" id="PF24568"/>
    </source>
</evidence>
<dbReference type="CDD" id="cd12797">
    <property type="entry name" value="M23_peptidase"/>
    <property type="match status" value="1"/>
</dbReference>
<dbReference type="InterPro" id="IPR057309">
    <property type="entry name" value="PcsB_CC"/>
</dbReference>
<organism evidence="6">
    <name type="scientific">candidate division WOR-3 bacterium</name>
    <dbReference type="NCBI Taxonomy" id="2052148"/>
    <lineage>
        <taxon>Bacteria</taxon>
        <taxon>Bacteria division WOR-3</taxon>
    </lineage>
</organism>
<comment type="caution">
    <text evidence="6">The sequence shown here is derived from an EMBL/GenBank/DDBJ whole genome shotgun (WGS) entry which is preliminary data.</text>
</comment>
<dbReference type="Pfam" id="PF01551">
    <property type="entry name" value="Peptidase_M23"/>
    <property type="match status" value="1"/>
</dbReference>